<accession>A0ABT0X7K7</accession>
<dbReference type="Gene3D" id="3.40.50.720">
    <property type="entry name" value="NAD(P)-binding Rossmann-like Domain"/>
    <property type="match status" value="1"/>
</dbReference>
<evidence type="ECO:0000259" key="2">
    <source>
        <dbReference type="SMART" id="SM00829"/>
    </source>
</evidence>
<evidence type="ECO:0000313" key="4">
    <source>
        <dbReference type="Proteomes" id="UP001167160"/>
    </source>
</evidence>
<organism evidence="3 4">
    <name type="scientific">Streptomyces meridianus</name>
    <dbReference type="NCBI Taxonomy" id="2938945"/>
    <lineage>
        <taxon>Bacteria</taxon>
        <taxon>Bacillati</taxon>
        <taxon>Actinomycetota</taxon>
        <taxon>Actinomycetes</taxon>
        <taxon>Kitasatosporales</taxon>
        <taxon>Streptomycetaceae</taxon>
        <taxon>Streptomyces</taxon>
    </lineage>
</organism>
<name>A0ABT0X7K7_9ACTN</name>
<keyword evidence="1" id="KW-0560">Oxidoreductase</keyword>
<dbReference type="SUPFAM" id="SSF50129">
    <property type="entry name" value="GroES-like"/>
    <property type="match status" value="1"/>
</dbReference>
<keyword evidence="4" id="KW-1185">Reference proteome</keyword>
<feature type="domain" description="Enoyl reductase (ER)" evidence="2">
    <location>
        <begin position="16"/>
        <end position="327"/>
    </location>
</feature>
<dbReference type="Proteomes" id="UP001167160">
    <property type="component" value="Unassembled WGS sequence"/>
</dbReference>
<dbReference type="PANTHER" id="PTHR43205">
    <property type="entry name" value="PROSTAGLANDIN REDUCTASE"/>
    <property type="match status" value="1"/>
</dbReference>
<dbReference type="InterPro" id="IPR020843">
    <property type="entry name" value="ER"/>
</dbReference>
<proteinExistence type="predicted"/>
<dbReference type="Gene3D" id="3.90.180.10">
    <property type="entry name" value="Medium-chain alcohol dehydrogenases, catalytic domain"/>
    <property type="match status" value="1"/>
</dbReference>
<dbReference type="Pfam" id="PF00107">
    <property type="entry name" value="ADH_zinc_N"/>
    <property type="match status" value="1"/>
</dbReference>
<dbReference type="Pfam" id="PF16884">
    <property type="entry name" value="ADH_N_2"/>
    <property type="match status" value="1"/>
</dbReference>
<dbReference type="PANTHER" id="PTHR43205:SF7">
    <property type="entry name" value="PROSTAGLANDIN REDUCTASE 1"/>
    <property type="match status" value="1"/>
</dbReference>
<evidence type="ECO:0000313" key="3">
    <source>
        <dbReference type="EMBL" id="MCM2578518.1"/>
    </source>
</evidence>
<dbReference type="RefSeq" id="WP_251415197.1">
    <property type="nucleotide sequence ID" value="NZ_JAMQGM010000029.1"/>
</dbReference>
<protein>
    <submittedName>
        <fullName evidence="3">NADP-dependent oxidoreductase</fullName>
    </submittedName>
</protein>
<comment type="caution">
    <text evidence="3">The sequence shown here is derived from an EMBL/GenBank/DDBJ whole genome shotgun (WGS) entry which is preliminary data.</text>
</comment>
<sequence length="332" mass="35125">MTTTARAVHQVRRPHGMPVPEDFTQVEIELPSLAPDMALVENMAFSVDPYMRECMDEDWDLGAPLEGRTIGRVLESRTPELAVGDLVFHRNAWCTHTVVAASETRVLPRYEGVGPESFLGLLGGTGLTAYVALTRIAPVRGGETVFISAAAGGVGTAAGQFARLMGAGRVVGSAGSAAKVGRLTGELGFDAAFDYRSGPIGEQLAKAAPDGVDIYVDNVGGEHLEAAIGAMREFGRIAWCGAIAQYNAATPPPAPRNLFDLVGKSIRLEGFLVANNRDAQGELEDFVVPHLRSGALTENLSVTEGFDRSVDAFIGMLKGENTGKAIVRLTDG</sequence>
<evidence type="ECO:0000256" key="1">
    <source>
        <dbReference type="ARBA" id="ARBA00023002"/>
    </source>
</evidence>
<dbReference type="InterPro" id="IPR036291">
    <property type="entry name" value="NAD(P)-bd_dom_sf"/>
</dbReference>
<dbReference type="InterPro" id="IPR045010">
    <property type="entry name" value="MDR_fam"/>
</dbReference>
<dbReference type="InterPro" id="IPR013149">
    <property type="entry name" value="ADH-like_C"/>
</dbReference>
<dbReference type="CDD" id="cd05288">
    <property type="entry name" value="PGDH"/>
    <property type="match status" value="1"/>
</dbReference>
<dbReference type="InterPro" id="IPR011032">
    <property type="entry name" value="GroES-like_sf"/>
</dbReference>
<dbReference type="EMBL" id="JAMQGM010000029">
    <property type="protein sequence ID" value="MCM2578518.1"/>
    <property type="molecule type" value="Genomic_DNA"/>
</dbReference>
<dbReference type="InterPro" id="IPR041694">
    <property type="entry name" value="ADH_N_2"/>
</dbReference>
<reference evidence="3" key="1">
    <citation type="journal article" date="2023" name="Int. J. Syst. Evol. Microbiol.">
        <title>Streptomyces meridianus sp. nov. isolated from brackish water of the Tagus estuary in Alcochete, Portugal.</title>
        <authorList>
            <person name="Santos J.D.N."/>
            <person name="Klimek D."/>
            <person name="Calusinska M."/>
            <person name="Lobo Da Cunha A."/>
            <person name="Catita J."/>
            <person name="Goncalves H."/>
            <person name="Gonzalez I."/>
            <person name="Reyes F."/>
            <person name="Lage O.M."/>
        </authorList>
    </citation>
    <scope>NUCLEOTIDE SEQUENCE</scope>
    <source>
        <strain evidence="3">MTZ3.1</strain>
    </source>
</reference>
<gene>
    <name evidence="3" type="ORF">M1E25_14320</name>
</gene>
<dbReference type="SMART" id="SM00829">
    <property type="entry name" value="PKS_ER"/>
    <property type="match status" value="1"/>
</dbReference>
<dbReference type="SUPFAM" id="SSF51735">
    <property type="entry name" value="NAD(P)-binding Rossmann-fold domains"/>
    <property type="match status" value="1"/>
</dbReference>